<accession>Q016N4</accession>
<reference evidence="3" key="1">
    <citation type="journal article" date="2006" name="Proc. Natl. Acad. Sci. U.S.A.">
        <title>Genome analysis of the smallest free-living eukaryote Ostreococcus tauri unveils many unique features.</title>
        <authorList>
            <person name="Derelle E."/>
            <person name="Ferraz C."/>
            <person name="Rombauts S."/>
            <person name="Rouze P."/>
            <person name="Worden A.Z."/>
            <person name="Robbens S."/>
            <person name="Partensky F."/>
            <person name="Degroeve S."/>
            <person name="Echeynie S."/>
            <person name="Cooke R."/>
            <person name="Saeys Y."/>
            <person name="Wuyts J."/>
            <person name="Jabbari K."/>
            <person name="Bowler C."/>
            <person name="Panaud O."/>
            <person name="Piegu B."/>
            <person name="Ball S.G."/>
            <person name="Ral J.-P."/>
            <person name="Bouget F.-Y."/>
            <person name="Piganeau G."/>
            <person name="De Baets B."/>
            <person name="Picard A."/>
            <person name="Delseny M."/>
            <person name="Demaille J."/>
            <person name="Van de Peer Y."/>
            <person name="Moreau H."/>
        </authorList>
    </citation>
    <scope>NUCLEOTIDE SEQUENCE [LARGE SCALE GENOMIC DNA]</scope>
    <source>
        <strain evidence="3">OTTH 0595 / CCAP 157/2 / RCC745</strain>
    </source>
</reference>
<sequence length="151" mass="16256">MSTLARAESASTPDEDVPMTSSSVSGSAAVGAYEARELYDANADAREAKAFRRALGLDAVGDDARTDAVLSCVGCFATICALCQKHERHEQYRAVFAAGVRTETEVAWRPSEATDANERYREVKCEECGTTVGVMDDDDVYHFFNVLASAG</sequence>
<dbReference type="FunCoup" id="Q016N4">
    <property type="interactions" value="1284"/>
</dbReference>
<dbReference type="InParanoid" id="Q016N4"/>
<keyword evidence="3" id="KW-1185">Reference proteome</keyword>
<dbReference type="PANTHER" id="PTHR15967">
    <property type="entry name" value="E2F-ASSOCIATED PHOSPHOPROTEIN"/>
    <property type="match status" value="1"/>
</dbReference>
<dbReference type="STRING" id="70448.Q016N4"/>
<dbReference type="KEGG" id="ota:OT_ostta06g03425"/>
<protein>
    <submittedName>
        <fullName evidence="2">E2F-associated phosphoprotein</fullName>
    </submittedName>
</protein>
<dbReference type="GO" id="GO:0005634">
    <property type="term" value="C:nucleus"/>
    <property type="evidence" value="ECO:0007669"/>
    <property type="project" value="TreeGrafter"/>
</dbReference>
<dbReference type="Proteomes" id="UP000009170">
    <property type="component" value="Unassembled WGS sequence"/>
</dbReference>
<dbReference type="RefSeq" id="XP_003079981.1">
    <property type="nucleotide sequence ID" value="XM_003079933.1"/>
</dbReference>
<comment type="caution">
    <text evidence="2">The sequence shown here is derived from an EMBL/GenBank/DDBJ whole genome shotgun (WGS) entry which is preliminary data.</text>
</comment>
<dbReference type="GeneID" id="9833335"/>
<name>Q016N4_OSTTA</name>
<proteinExistence type="predicted"/>
<dbReference type="InterPro" id="IPR019370">
    <property type="entry name" value="E2F-assoc_phosphoprotein"/>
</dbReference>
<dbReference type="AlphaFoldDB" id="Q016N4"/>
<evidence type="ECO:0000313" key="3">
    <source>
        <dbReference type="Proteomes" id="UP000009170"/>
    </source>
</evidence>
<organism evidence="2 3">
    <name type="scientific">Ostreococcus tauri</name>
    <name type="common">Marine green alga</name>
    <dbReference type="NCBI Taxonomy" id="70448"/>
    <lineage>
        <taxon>Eukaryota</taxon>
        <taxon>Viridiplantae</taxon>
        <taxon>Chlorophyta</taxon>
        <taxon>Mamiellophyceae</taxon>
        <taxon>Mamiellales</taxon>
        <taxon>Bathycoccaceae</taxon>
        <taxon>Ostreococcus</taxon>
    </lineage>
</organism>
<dbReference type="PANTHER" id="PTHR15967:SF0">
    <property type="entry name" value="E2F-ASSOCIATED PHOSPHOPROTEIN"/>
    <property type="match status" value="1"/>
</dbReference>
<dbReference type="Pfam" id="PF10238">
    <property type="entry name" value="Eapp_C"/>
    <property type="match status" value="1"/>
</dbReference>
<dbReference type="OrthoDB" id="122464at2759"/>
<gene>
    <name evidence="2" type="ORF">OT_ostta06g03425</name>
</gene>
<evidence type="ECO:0000313" key="2">
    <source>
        <dbReference type="EMBL" id="CAL53627.1"/>
    </source>
</evidence>
<feature type="region of interest" description="Disordered" evidence="1">
    <location>
        <begin position="1"/>
        <end position="24"/>
    </location>
</feature>
<dbReference type="EMBL" id="CAID01000006">
    <property type="protein sequence ID" value="CAL53627.1"/>
    <property type="molecule type" value="Genomic_DNA"/>
</dbReference>
<reference evidence="2 3" key="2">
    <citation type="journal article" date="2014" name="BMC Genomics">
        <title>An improved genome of the model marine alga Ostreococcus tauri unfolds by assessing Illumina de novo assemblies.</title>
        <authorList>
            <person name="Blanc-Mathieu R."/>
            <person name="Verhelst B."/>
            <person name="Derelle E."/>
            <person name="Rombauts S."/>
            <person name="Bouget F.Y."/>
            <person name="Carre I."/>
            <person name="Chateau A."/>
            <person name="Eyre-Walker A."/>
            <person name="Grimsley N."/>
            <person name="Moreau H."/>
            <person name="Piegu B."/>
            <person name="Rivals E."/>
            <person name="Schackwitz W."/>
            <person name="Van de Peer Y."/>
            <person name="Piganeau G."/>
        </authorList>
    </citation>
    <scope>NUCLEOTIDE SEQUENCE [LARGE SCALE GENOMIC DNA]</scope>
    <source>
        <strain evidence="3">OTTH 0595 / CCAP 157/2 / RCC745</strain>
    </source>
</reference>
<evidence type="ECO:0000256" key="1">
    <source>
        <dbReference type="SAM" id="MobiDB-lite"/>
    </source>
</evidence>